<organism evidence="1">
    <name type="scientific">marine metagenome</name>
    <dbReference type="NCBI Taxonomy" id="408172"/>
    <lineage>
        <taxon>unclassified sequences</taxon>
        <taxon>metagenomes</taxon>
        <taxon>ecological metagenomes</taxon>
    </lineage>
</organism>
<feature type="non-terminal residue" evidence="1">
    <location>
        <position position="1"/>
    </location>
</feature>
<protein>
    <recommendedName>
        <fullName evidence="2">N-acetyltransferase domain-containing protein</fullName>
    </recommendedName>
</protein>
<dbReference type="AlphaFoldDB" id="A0A382SEC4"/>
<evidence type="ECO:0000313" key="1">
    <source>
        <dbReference type="EMBL" id="SVD08216.1"/>
    </source>
</evidence>
<name>A0A382SEC4_9ZZZZ</name>
<dbReference type="EMBL" id="UINC01128455">
    <property type="protein sequence ID" value="SVD08216.1"/>
    <property type="molecule type" value="Genomic_DNA"/>
</dbReference>
<sequence>HVMLSPNIDEFKIAIVPEYIKPELQEHESIIFDNQEVKQLTISELIALNTDKLYRYQRPLKSDIYLENRYLRHVIYDYDVYAVCEHSEPIALCVVRMISENGTNVLRLVDYIGANETFSKLQSFSATLLRKYDAEYIDIYSHGIPPEIFRKAGYIRRSNYDDLVVPNHFEPFHQKNIDLNFGYKCPQIGRSVRLFKGDCDQDQPRV</sequence>
<gene>
    <name evidence="1" type="ORF">METZ01_LOCUS361070</name>
</gene>
<reference evidence="1" key="1">
    <citation type="submission" date="2018-05" db="EMBL/GenBank/DDBJ databases">
        <authorList>
            <person name="Lanie J.A."/>
            <person name="Ng W.-L."/>
            <person name="Kazmierczak K.M."/>
            <person name="Andrzejewski T.M."/>
            <person name="Davidsen T.M."/>
            <person name="Wayne K.J."/>
            <person name="Tettelin H."/>
            <person name="Glass J.I."/>
            <person name="Rusch D."/>
            <person name="Podicherti R."/>
            <person name="Tsui H.-C.T."/>
            <person name="Winkler M.E."/>
        </authorList>
    </citation>
    <scope>NUCLEOTIDE SEQUENCE</scope>
</reference>
<accession>A0A382SEC4</accession>
<evidence type="ECO:0008006" key="2">
    <source>
        <dbReference type="Google" id="ProtNLM"/>
    </source>
</evidence>
<proteinExistence type="predicted"/>